<proteinExistence type="predicted"/>
<feature type="compositionally biased region" description="Polar residues" evidence="2">
    <location>
        <begin position="29"/>
        <end position="42"/>
    </location>
</feature>
<feature type="region of interest" description="Disordered" evidence="2">
    <location>
        <begin position="19"/>
        <end position="48"/>
    </location>
</feature>
<dbReference type="AlphaFoldDB" id="A0A7C8ZWI4"/>
<reference evidence="3" key="1">
    <citation type="journal article" date="2013" name="J. Plant Res.">
        <title>Effect of fungi and light on seed germination of three Opuntia species from semiarid lands of central Mexico.</title>
        <authorList>
            <person name="Delgado-Sanchez P."/>
            <person name="Jimenez-Bremont J.F."/>
            <person name="Guerrero-Gonzalez Mde L."/>
            <person name="Flores J."/>
        </authorList>
    </citation>
    <scope>NUCLEOTIDE SEQUENCE</scope>
    <source>
        <tissue evidence="3">Cladode</tissue>
    </source>
</reference>
<organism evidence="3">
    <name type="scientific">Opuntia streptacantha</name>
    <name type="common">Prickly pear cactus</name>
    <name type="synonym">Opuntia cardona</name>
    <dbReference type="NCBI Taxonomy" id="393608"/>
    <lineage>
        <taxon>Eukaryota</taxon>
        <taxon>Viridiplantae</taxon>
        <taxon>Streptophyta</taxon>
        <taxon>Embryophyta</taxon>
        <taxon>Tracheophyta</taxon>
        <taxon>Spermatophyta</taxon>
        <taxon>Magnoliopsida</taxon>
        <taxon>eudicotyledons</taxon>
        <taxon>Gunneridae</taxon>
        <taxon>Pentapetalae</taxon>
        <taxon>Caryophyllales</taxon>
        <taxon>Cactineae</taxon>
        <taxon>Cactaceae</taxon>
        <taxon>Opuntioideae</taxon>
        <taxon>Opuntia</taxon>
    </lineage>
</organism>
<feature type="coiled-coil region" evidence="1">
    <location>
        <begin position="92"/>
        <end position="119"/>
    </location>
</feature>
<accession>A0A7C8ZWI4</accession>
<keyword evidence="1" id="KW-0175">Coiled coil</keyword>
<dbReference type="EMBL" id="GISG01173401">
    <property type="protein sequence ID" value="MBA4652171.1"/>
    <property type="molecule type" value="Transcribed_RNA"/>
</dbReference>
<protein>
    <submittedName>
        <fullName evidence="3">Uncharacterized protein</fullName>
    </submittedName>
</protein>
<name>A0A7C8ZWI4_OPUST</name>
<dbReference type="PANTHER" id="PTHR37237:SF1">
    <property type="entry name" value="OS02G0567000 PROTEIN"/>
    <property type="match status" value="1"/>
</dbReference>
<evidence type="ECO:0000313" key="3">
    <source>
        <dbReference type="EMBL" id="MBA4652171.1"/>
    </source>
</evidence>
<evidence type="ECO:0000256" key="2">
    <source>
        <dbReference type="SAM" id="MobiDB-lite"/>
    </source>
</evidence>
<dbReference type="PANTHER" id="PTHR37237">
    <property type="entry name" value="OS02G0567000 PROTEIN"/>
    <property type="match status" value="1"/>
</dbReference>
<evidence type="ECO:0000256" key="1">
    <source>
        <dbReference type="SAM" id="Coils"/>
    </source>
</evidence>
<reference evidence="3" key="2">
    <citation type="submission" date="2020-07" db="EMBL/GenBank/DDBJ databases">
        <authorList>
            <person name="Vera ALvarez R."/>
            <person name="Arias-Moreno D.M."/>
            <person name="Jimenez-Jacinto V."/>
            <person name="Jimenez-Bremont J.F."/>
            <person name="Swaminathan K."/>
            <person name="Moose S.P."/>
            <person name="Guerrero-Gonzalez M.L."/>
            <person name="Marino-Ramirez L."/>
            <person name="Landsman D."/>
            <person name="Rodriguez-Kessler M."/>
            <person name="Delgado-Sanchez P."/>
        </authorList>
    </citation>
    <scope>NUCLEOTIDE SEQUENCE</scope>
    <source>
        <tissue evidence="3">Cladode</tissue>
    </source>
</reference>
<sequence>MRGIGGPLLCIGDLLGDVGEPDTSDNRHNQTLKSPPTSSSSHPDLHFQPSDLSKLFQENYDQLNKALSGTDHSWTSLTLKLCSALDTAKKLIESTNSNVTVLSEKVEELEKVIKKEDSAIAEVRSIHSLLSQRIASFSDSQA</sequence>